<name>A0AAN9IDI9_CROPI</name>
<feature type="region of interest" description="Disordered" evidence="1">
    <location>
        <begin position="261"/>
        <end position="470"/>
    </location>
</feature>
<organism evidence="3 4">
    <name type="scientific">Crotalaria pallida</name>
    <name type="common">Smooth rattlebox</name>
    <name type="synonym">Crotalaria striata</name>
    <dbReference type="NCBI Taxonomy" id="3830"/>
    <lineage>
        <taxon>Eukaryota</taxon>
        <taxon>Viridiplantae</taxon>
        <taxon>Streptophyta</taxon>
        <taxon>Embryophyta</taxon>
        <taxon>Tracheophyta</taxon>
        <taxon>Spermatophyta</taxon>
        <taxon>Magnoliopsida</taxon>
        <taxon>eudicotyledons</taxon>
        <taxon>Gunneridae</taxon>
        <taxon>Pentapetalae</taxon>
        <taxon>rosids</taxon>
        <taxon>fabids</taxon>
        <taxon>Fabales</taxon>
        <taxon>Fabaceae</taxon>
        <taxon>Papilionoideae</taxon>
        <taxon>50 kb inversion clade</taxon>
        <taxon>genistoids sensu lato</taxon>
        <taxon>core genistoids</taxon>
        <taxon>Crotalarieae</taxon>
        <taxon>Crotalaria</taxon>
    </lineage>
</organism>
<feature type="domain" description="PB1-like" evidence="2">
    <location>
        <begin position="11"/>
        <end position="104"/>
    </location>
</feature>
<gene>
    <name evidence="3" type="ORF">RIF29_21565</name>
</gene>
<comment type="caution">
    <text evidence="3">The sequence shown here is derived from an EMBL/GenBank/DDBJ whole genome shotgun (WGS) entry which is preliminary data.</text>
</comment>
<feature type="region of interest" description="Disordered" evidence="1">
    <location>
        <begin position="115"/>
        <end position="169"/>
    </location>
</feature>
<protein>
    <recommendedName>
        <fullName evidence="2">PB1-like domain-containing protein</fullName>
    </recommendedName>
</protein>
<keyword evidence="4" id="KW-1185">Reference proteome</keyword>
<accession>A0AAN9IDI9</accession>
<feature type="region of interest" description="Disordered" evidence="1">
    <location>
        <begin position="589"/>
        <end position="641"/>
    </location>
</feature>
<sequence length="675" mass="69010">MESGEGGQTNKRFTAVLHHMGMFTVDRLEYVGGCITAAHDIEVEGWSWFEALALVRDLGYLDVVQLWWKPNGSEWVHIVDDKEAEAIANYAIENKCEVDIYVEHVQCSEPVEIVDAENEGNDDGNEKKDQGGGDGNKDQGCGGSGDVSGGGNKVEGGGPSVDGGVSGFGNDVQEEVCSGNDAFEVELGGELGLCDEFGLGGGVVAGSIEENGGSFVAGRPSVVAGGPNVVAGPSVAGGPNVAAASNIGAGASDAVVASAAAGPTVPAGPSEAVGANVVSGPSDGDGPIVAAGPQEANGADQNEGQEESPPSRNYRKRKAYKLPVTGRFVPFRAETQHEIESGYNTDELESGESDSDDDGGSRISYPKFREEEMGKDFKFKLAGCRNEAVEGYIPRQRKTRGTTNAGVSAEGNGAAPQNGGNGPVPNQGNGAAPQNGGNGPVSNQGNGAASENQGNGAASQSHVHAEVNLGAENVATPIPVPSPVPVSIPILAPASQPPPVVAPVVQPNPVLVASAKGKAASAAKGAFAAKGKGKMVAASQPPPASFPTKSNSKMVTSSQPAPTIHAERPNRVVQSRYMKPFAAAPVVTPAATPAAVSQNNAPTNGKGIAYSAPKGKAPLVSGPKGKAATSPKNPKVSEIPHGFTETARTRKLVKAWGDVTQSYNELKKRRLEDKK</sequence>
<evidence type="ECO:0000313" key="3">
    <source>
        <dbReference type="EMBL" id="KAK7268856.1"/>
    </source>
</evidence>
<evidence type="ECO:0000259" key="2">
    <source>
        <dbReference type="Pfam" id="PF26130"/>
    </source>
</evidence>
<evidence type="ECO:0000256" key="1">
    <source>
        <dbReference type="SAM" id="MobiDB-lite"/>
    </source>
</evidence>
<dbReference type="AlphaFoldDB" id="A0AAN9IDI9"/>
<feature type="compositionally biased region" description="Basic and acidic residues" evidence="1">
    <location>
        <begin position="367"/>
        <end position="379"/>
    </location>
</feature>
<dbReference type="InterPro" id="IPR058594">
    <property type="entry name" value="PB1-like_dom_pln"/>
</dbReference>
<reference evidence="3 4" key="1">
    <citation type="submission" date="2024-01" db="EMBL/GenBank/DDBJ databases">
        <title>The genomes of 5 underutilized Papilionoideae crops provide insights into root nodulation and disease resistanc.</title>
        <authorList>
            <person name="Yuan L."/>
        </authorList>
    </citation>
    <scope>NUCLEOTIDE SEQUENCE [LARGE SCALE GENOMIC DNA]</scope>
    <source>
        <strain evidence="3">ZHUSHIDOU_FW_LH</strain>
        <tissue evidence="3">Leaf</tissue>
    </source>
</reference>
<dbReference type="Proteomes" id="UP001372338">
    <property type="component" value="Unassembled WGS sequence"/>
</dbReference>
<evidence type="ECO:0000313" key="4">
    <source>
        <dbReference type="Proteomes" id="UP001372338"/>
    </source>
</evidence>
<dbReference type="Pfam" id="PF26130">
    <property type="entry name" value="PB1-like"/>
    <property type="match status" value="1"/>
</dbReference>
<feature type="region of interest" description="Disordered" evidence="1">
    <location>
        <begin position="534"/>
        <end position="570"/>
    </location>
</feature>
<feature type="compositionally biased region" description="Polar residues" evidence="1">
    <location>
        <begin position="441"/>
        <end position="462"/>
    </location>
</feature>
<dbReference type="EMBL" id="JAYWIO010000004">
    <property type="protein sequence ID" value="KAK7268856.1"/>
    <property type="molecule type" value="Genomic_DNA"/>
</dbReference>
<feature type="compositionally biased region" description="Basic and acidic residues" evidence="1">
    <location>
        <begin position="124"/>
        <end position="137"/>
    </location>
</feature>
<feature type="compositionally biased region" description="Low complexity" evidence="1">
    <location>
        <begin position="261"/>
        <end position="270"/>
    </location>
</feature>
<proteinExistence type="predicted"/>
<feature type="compositionally biased region" description="Acidic residues" evidence="1">
    <location>
        <begin position="346"/>
        <end position="358"/>
    </location>
</feature>
<feature type="compositionally biased region" description="Polar residues" evidence="1">
    <location>
        <begin position="547"/>
        <end position="561"/>
    </location>
</feature>
<feature type="compositionally biased region" description="Gly residues" evidence="1">
    <location>
        <begin position="140"/>
        <end position="167"/>
    </location>
</feature>
<feature type="compositionally biased region" description="Low complexity" evidence="1">
    <location>
        <begin position="411"/>
        <end position="435"/>
    </location>
</feature>